<feature type="compositionally biased region" description="Low complexity" evidence="1">
    <location>
        <begin position="41"/>
        <end position="55"/>
    </location>
</feature>
<evidence type="ECO:0000313" key="4">
    <source>
        <dbReference type="Proteomes" id="UP000019116"/>
    </source>
</evidence>
<dbReference type="Gramene" id="TraesCS7D02G467200.1">
    <property type="protein sequence ID" value="TraesCS7D02G467200.1"/>
    <property type="gene ID" value="TraesCS7D02G467200"/>
</dbReference>
<evidence type="ECO:0000256" key="1">
    <source>
        <dbReference type="SAM" id="MobiDB-lite"/>
    </source>
</evidence>
<name>A0A3B6TKW7_WHEAT</name>
<accession>A0A3B6TKW7</accession>
<protein>
    <recommendedName>
        <fullName evidence="2">F-box domain-containing protein</fullName>
    </recommendedName>
</protein>
<reference evidence="3" key="1">
    <citation type="submission" date="2018-08" db="EMBL/GenBank/DDBJ databases">
        <authorList>
            <person name="Rossello M."/>
        </authorList>
    </citation>
    <scope>NUCLEOTIDE SEQUENCE [LARGE SCALE GENOMIC DNA]</scope>
    <source>
        <strain evidence="3">cv. Chinese Spring</strain>
    </source>
</reference>
<dbReference type="Proteomes" id="UP000019116">
    <property type="component" value="Chromosome 7D"/>
</dbReference>
<reference evidence="3" key="2">
    <citation type="submission" date="2018-10" db="UniProtKB">
        <authorList>
            <consortium name="EnsemblPlants"/>
        </authorList>
    </citation>
    <scope>IDENTIFICATION</scope>
</reference>
<dbReference type="Gramene" id="TraesWEE_scaffold_103975_01G000300.1">
    <property type="protein sequence ID" value="TraesWEE_scaffold_103975_01G000300.1"/>
    <property type="gene ID" value="TraesWEE_scaffold_103975_01G000300"/>
</dbReference>
<organism evidence="3">
    <name type="scientific">Triticum aestivum</name>
    <name type="common">Wheat</name>
    <dbReference type="NCBI Taxonomy" id="4565"/>
    <lineage>
        <taxon>Eukaryota</taxon>
        <taxon>Viridiplantae</taxon>
        <taxon>Streptophyta</taxon>
        <taxon>Embryophyta</taxon>
        <taxon>Tracheophyta</taxon>
        <taxon>Spermatophyta</taxon>
        <taxon>Magnoliopsida</taxon>
        <taxon>Liliopsida</taxon>
        <taxon>Poales</taxon>
        <taxon>Poaceae</taxon>
        <taxon>BOP clade</taxon>
        <taxon>Pooideae</taxon>
        <taxon>Triticodae</taxon>
        <taxon>Triticeae</taxon>
        <taxon>Triticinae</taxon>
        <taxon>Triticum</taxon>
    </lineage>
</organism>
<evidence type="ECO:0000259" key="2">
    <source>
        <dbReference type="PROSITE" id="PS50181"/>
    </source>
</evidence>
<dbReference type="PROSITE" id="PS50181">
    <property type="entry name" value="FBOX"/>
    <property type="match status" value="1"/>
</dbReference>
<gene>
    <name evidence="3" type="primary">LOC123165203</name>
</gene>
<dbReference type="InterPro" id="IPR036047">
    <property type="entry name" value="F-box-like_dom_sf"/>
</dbReference>
<sequence length="153" mass="17004">MGRFTFVRGPSPGSPAPPAPPSSGMSNPAARSPTREEGRRGPTTRARSSSSTESAMVLERLTDDLLAEILSRVPASSDNGCNLVSKRWRSLIDRPDHRKRLPQPLAGFFYNSTSKHSLKTRTGEAAGSDFHLSDRRFFRFNVMMNVTWLYMFG</sequence>
<dbReference type="Gramene" id="TraesSTA7D03G04458880.1">
    <property type="protein sequence ID" value="TraesSTA7D03G04458880.1"/>
    <property type="gene ID" value="TraesSTA7D03G04458880"/>
</dbReference>
<dbReference type="Gramene" id="TraesNOR7D03G04514130.1">
    <property type="protein sequence ID" value="TraesNOR7D03G04514130.1"/>
    <property type="gene ID" value="TraesNOR7D03G04514130"/>
</dbReference>
<dbReference type="Pfam" id="PF00646">
    <property type="entry name" value="F-box"/>
    <property type="match status" value="1"/>
</dbReference>
<dbReference type="EnsemblPlants" id="TraesCS7D02G467200.1">
    <property type="protein sequence ID" value="TraesCS7D02G467200.1"/>
    <property type="gene ID" value="TraesCS7D02G467200"/>
</dbReference>
<dbReference type="SUPFAM" id="SSF81383">
    <property type="entry name" value="F-box domain"/>
    <property type="match status" value="1"/>
</dbReference>
<dbReference type="Gramene" id="TraesCAD_scaffold_098657_01G000300.1">
    <property type="protein sequence ID" value="TraesCAD_scaffold_098657_01G000300.1"/>
    <property type="gene ID" value="TraesCAD_scaffold_098657_01G000300"/>
</dbReference>
<dbReference type="Gramene" id="TraesCS7D03G1108600.1">
    <property type="protein sequence ID" value="TraesCS7D03G1108600.1.CDS"/>
    <property type="gene ID" value="TraesCS7D03G1108600"/>
</dbReference>
<feature type="compositionally biased region" description="Pro residues" evidence="1">
    <location>
        <begin position="12"/>
        <end position="21"/>
    </location>
</feature>
<dbReference type="OrthoDB" id="509497at2759"/>
<dbReference type="AlphaFoldDB" id="A0A3B6TKW7"/>
<dbReference type="RefSeq" id="XP_044438768.1">
    <property type="nucleotide sequence ID" value="XM_044582833.1"/>
</dbReference>
<dbReference type="SMR" id="A0A3B6TKW7"/>
<dbReference type="Gene3D" id="1.20.1280.50">
    <property type="match status" value="1"/>
</dbReference>
<proteinExistence type="predicted"/>
<dbReference type="InterPro" id="IPR001810">
    <property type="entry name" value="F-box_dom"/>
</dbReference>
<feature type="region of interest" description="Disordered" evidence="1">
    <location>
        <begin position="1"/>
        <end position="56"/>
    </location>
</feature>
<dbReference type="SMART" id="SM00256">
    <property type="entry name" value="FBOX"/>
    <property type="match status" value="1"/>
</dbReference>
<dbReference type="Gramene" id="TraesROB_scaffold_106597_01G000300.1">
    <property type="protein sequence ID" value="TraesROB_scaffold_106597_01G000300.1"/>
    <property type="gene ID" value="TraesROB_scaffold_106597_01G000300"/>
</dbReference>
<dbReference type="Gramene" id="TraesCLE_scaffold_104884_01G000100.1">
    <property type="protein sequence ID" value="TraesCLE_scaffold_104884_01G000100.1"/>
    <property type="gene ID" value="TraesCLE_scaffold_104884_01G000100"/>
</dbReference>
<keyword evidence="4" id="KW-1185">Reference proteome</keyword>
<dbReference type="Gramene" id="TraesLAC7D03G04412210.1">
    <property type="protein sequence ID" value="TraesLAC7D03G04412210.1"/>
    <property type="gene ID" value="TraesLAC7D03G04412210"/>
</dbReference>
<feature type="domain" description="F-box" evidence="2">
    <location>
        <begin position="55"/>
        <end position="101"/>
    </location>
</feature>
<dbReference type="GeneID" id="123165203"/>
<evidence type="ECO:0000313" key="3">
    <source>
        <dbReference type="EnsemblPlants" id="TraesCS7D02G467200.1"/>
    </source>
</evidence>
<dbReference type="Gramene" id="TraesRN7D0101137400.1">
    <property type="protein sequence ID" value="TraesRN7D0101137400.1"/>
    <property type="gene ID" value="TraesRN7D0101137400"/>
</dbReference>